<dbReference type="Proteomes" id="UP001500631">
    <property type="component" value="Unassembled WGS sequence"/>
</dbReference>
<proteinExistence type="predicted"/>
<comment type="caution">
    <text evidence="1">The sequence shown here is derived from an EMBL/GenBank/DDBJ whole genome shotgun (WGS) entry which is preliminary data.</text>
</comment>
<protein>
    <submittedName>
        <fullName evidence="1">Uncharacterized protein</fullName>
    </submittedName>
</protein>
<keyword evidence="2" id="KW-1185">Reference proteome</keyword>
<evidence type="ECO:0000313" key="2">
    <source>
        <dbReference type="Proteomes" id="UP001500631"/>
    </source>
</evidence>
<dbReference type="InterPro" id="IPR046136">
    <property type="entry name" value="DUF6138"/>
</dbReference>
<dbReference type="EMBL" id="BAABKE010000003">
    <property type="protein sequence ID" value="GAA5097814.1"/>
    <property type="molecule type" value="Genomic_DNA"/>
</dbReference>
<gene>
    <name evidence="1" type="ORF">GCM10023338_09550</name>
</gene>
<accession>A0ABP9MPU9</accession>
<evidence type="ECO:0000313" key="1">
    <source>
        <dbReference type="EMBL" id="GAA5097814.1"/>
    </source>
</evidence>
<organism evidence="1 2">
    <name type="scientific">Wohlfahrtiimonas larvae</name>
    <dbReference type="NCBI Taxonomy" id="1157986"/>
    <lineage>
        <taxon>Bacteria</taxon>
        <taxon>Pseudomonadati</taxon>
        <taxon>Pseudomonadota</taxon>
        <taxon>Gammaproteobacteria</taxon>
        <taxon>Cardiobacteriales</taxon>
        <taxon>Ignatzschineriaceae</taxon>
        <taxon>Wohlfahrtiimonas</taxon>
    </lineage>
</organism>
<dbReference type="RefSeq" id="WP_345667359.1">
    <property type="nucleotide sequence ID" value="NZ_BAABKE010000003.1"/>
</dbReference>
<sequence length="376" mass="44040">MKDYDALIEQYFASNNFNYSTLYSLCESFEPKNTFKDYSYTFTECLEGFAVQHFSMLKSLDQAPQTIFDGELSSIQTDILKALAYLALCHMKYGASYDQVTANHLYEIIQKLSPAFYETLKVNHTAQNEQITFQYNEYFATIHIIFHQTDEEALKAALIAINQLLATKEFPKSYQLTFEIESDYKFAILPIKDLPICAPHQLFAETVKYPALHPLMVEYIQLAQHKWHGYNNPELEDPCAMPSTFAVFALALLDEQYFDIALRYFKNSDDEHQCIQTLFTPVFMEKYGVTKASIKVYIQCILSMQEHEHFPLFAELFSTDEAKALLEDSRQNMREYYFTDEDWEDMDLETDEEINELLAYMWESVLYTTYNQTEFS</sequence>
<reference evidence="2" key="1">
    <citation type="journal article" date="2019" name="Int. J. Syst. Evol. Microbiol.">
        <title>The Global Catalogue of Microorganisms (GCM) 10K type strain sequencing project: providing services to taxonomists for standard genome sequencing and annotation.</title>
        <authorList>
            <consortium name="The Broad Institute Genomics Platform"/>
            <consortium name="The Broad Institute Genome Sequencing Center for Infectious Disease"/>
            <person name="Wu L."/>
            <person name="Ma J."/>
        </authorList>
    </citation>
    <scope>NUCLEOTIDE SEQUENCE [LARGE SCALE GENOMIC DNA]</scope>
    <source>
        <strain evidence="2">JCM 18424</strain>
    </source>
</reference>
<name>A0ABP9MPU9_9GAMM</name>
<dbReference type="Pfam" id="PF19635">
    <property type="entry name" value="DUF6138"/>
    <property type="match status" value="1"/>
</dbReference>